<feature type="domain" description="Aldehyde oxidase/xanthine dehydrogenase second molybdopterin binding" evidence="2">
    <location>
        <begin position="3"/>
        <end position="137"/>
    </location>
</feature>
<dbReference type="AlphaFoldDB" id="A0A645C9S6"/>
<keyword evidence="3" id="KW-0560">Oxidoreductase</keyword>
<dbReference type="EC" id="1.17.1.4" evidence="3"/>
<dbReference type="InterPro" id="IPR037165">
    <property type="entry name" value="AldOxase/xan_DH_Mopterin-bd_sf"/>
</dbReference>
<dbReference type="InterPro" id="IPR046867">
    <property type="entry name" value="AldOxase/xan_DH_MoCoBD2"/>
</dbReference>
<proteinExistence type="predicted"/>
<keyword evidence="1" id="KW-0500">Molybdenum</keyword>
<dbReference type="Gene3D" id="3.30.365.10">
    <property type="entry name" value="Aldehyde oxidase/xanthine dehydrogenase, molybdopterin binding domain"/>
    <property type="match status" value="1"/>
</dbReference>
<dbReference type="GO" id="GO:0005506">
    <property type="term" value="F:iron ion binding"/>
    <property type="evidence" value="ECO:0007669"/>
    <property type="project" value="InterPro"/>
</dbReference>
<dbReference type="PANTHER" id="PTHR11908">
    <property type="entry name" value="XANTHINE DEHYDROGENASE"/>
    <property type="match status" value="1"/>
</dbReference>
<gene>
    <name evidence="3" type="primary">xdhA_20</name>
    <name evidence="3" type="ORF">SDC9_120606</name>
</gene>
<sequence length="206" mass="22053">MTLKNGQIVERVGETAIASIAEIAALVQYCNDHKLQTEQLTAEATYTCMSNTFAFGACYADVEVDVPLGKVRIQKIIAVHDSGTIINPTLAVAQVHGGVAMGVGYALSEQLLYDKKTGRMLNDNFLDYKIPTSMDVPPMEAHFVETYEPSGPFGNKALGEPPLIPQAPAIRNAVLHATGVSINQLPLTPQALVGAFISAGLIREDD</sequence>
<evidence type="ECO:0000259" key="2">
    <source>
        <dbReference type="Pfam" id="PF20256"/>
    </source>
</evidence>
<dbReference type="SUPFAM" id="SSF56003">
    <property type="entry name" value="Molybdenum cofactor-binding domain"/>
    <property type="match status" value="1"/>
</dbReference>
<dbReference type="GO" id="GO:0004854">
    <property type="term" value="F:xanthine dehydrogenase activity"/>
    <property type="evidence" value="ECO:0007669"/>
    <property type="project" value="UniProtKB-EC"/>
</dbReference>
<name>A0A645C9S6_9ZZZZ</name>
<dbReference type="InterPro" id="IPR016208">
    <property type="entry name" value="Ald_Oxase/xanthine_DH-like"/>
</dbReference>
<dbReference type="PANTHER" id="PTHR11908:SF132">
    <property type="entry name" value="ALDEHYDE OXIDASE 1-RELATED"/>
    <property type="match status" value="1"/>
</dbReference>
<protein>
    <submittedName>
        <fullName evidence="3">Putative xanthine dehydrogenase molybdenum-binding subunit XdhA</fullName>
        <ecNumber evidence="3">1.17.1.4</ecNumber>
    </submittedName>
</protein>
<organism evidence="3">
    <name type="scientific">bioreactor metagenome</name>
    <dbReference type="NCBI Taxonomy" id="1076179"/>
    <lineage>
        <taxon>unclassified sequences</taxon>
        <taxon>metagenomes</taxon>
        <taxon>ecological metagenomes</taxon>
    </lineage>
</organism>
<comment type="caution">
    <text evidence="3">The sequence shown here is derived from an EMBL/GenBank/DDBJ whole genome shotgun (WGS) entry which is preliminary data.</text>
</comment>
<dbReference type="Pfam" id="PF20256">
    <property type="entry name" value="MoCoBD_2"/>
    <property type="match status" value="1"/>
</dbReference>
<evidence type="ECO:0000313" key="3">
    <source>
        <dbReference type="EMBL" id="MPM73624.1"/>
    </source>
</evidence>
<reference evidence="3" key="1">
    <citation type="submission" date="2019-08" db="EMBL/GenBank/DDBJ databases">
        <authorList>
            <person name="Kucharzyk K."/>
            <person name="Murdoch R.W."/>
            <person name="Higgins S."/>
            <person name="Loffler F."/>
        </authorList>
    </citation>
    <scope>NUCLEOTIDE SEQUENCE</scope>
</reference>
<evidence type="ECO:0000256" key="1">
    <source>
        <dbReference type="ARBA" id="ARBA00022505"/>
    </source>
</evidence>
<dbReference type="EMBL" id="VSSQ01025479">
    <property type="protein sequence ID" value="MPM73624.1"/>
    <property type="molecule type" value="Genomic_DNA"/>
</dbReference>
<accession>A0A645C9S6</accession>